<reference evidence="8" key="1">
    <citation type="submission" date="2020-10" db="EMBL/GenBank/DDBJ databases">
        <authorList>
            <person name="Gilroy R."/>
        </authorList>
    </citation>
    <scope>NUCLEOTIDE SEQUENCE</scope>
    <source>
        <strain evidence="8">B3-2255</strain>
    </source>
</reference>
<name>A0A9D9J283_9BACT</name>
<dbReference type="Proteomes" id="UP000823772">
    <property type="component" value="Unassembled WGS sequence"/>
</dbReference>
<dbReference type="SUPFAM" id="SSF53335">
    <property type="entry name" value="S-adenosyl-L-methionine-dependent methyltransferases"/>
    <property type="match status" value="1"/>
</dbReference>
<dbReference type="GO" id="GO:0008176">
    <property type="term" value="F:tRNA (guanine(46)-N7)-methyltransferase activity"/>
    <property type="evidence" value="ECO:0007669"/>
    <property type="project" value="UniProtKB-UniRule"/>
</dbReference>
<protein>
    <recommendedName>
        <fullName evidence="7">tRNA (guanine-N(7)-)-methyltransferase</fullName>
        <ecNumber evidence="7">2.1.1.33</ecNumber>
    </recommendedName>
    <alternativeName>
        <fullName evidence="7">tRNA (guanine(46)-N(7))-methyltransferase</fullName>
    </alternativeName>
    <alternativeName>
        <fullName evidence="7">tRNA(m7G46)-methyltransferase</fullName>
    </alternativeName>
</protein>
<evidence type="ECO:0000256" key="3">
    <source>
        <dbReference type="ARBA" id="ARBA00022603"/>
    </source>
</evidence>
<dbReference type="HAMAP" id="MF_01057">
    <property type="entry name" value="tRNA_methyltr_TrmB"/>
    <property type="match status" value="1"/>
</dbReference>
<dbReference type="NCBIfam" id="NF001080">
    <property type="entry name" value="PRK00121.2-2"/>
    <property type="match status" value="1"/>
</dbReference>
<keyword evidence="3 7" id="KW-0489">Methyltransferase</keyword>
<proteinExistence type="inferred from homology"/>
<dbReference type="Pfam" id="PF02390">
    <property type="entry name" value="Methyltransf_4"/>
    <property type="match status" value="1"/>
</dbReference>
<feature type="binding site" evidence="7">
    <location>
        <position position="160"/>
    </location>
    <ligand>
        <name>substrate</name>
    </ligand>
</feature>
<dbReference type="PROSITE" id="PS51625">
    <property type="entry name" value="SAM_MT_TRMB"/>
    <property type="match status" value="1"/>
</dbReference>
<dbReference type="GO" id="GO:0043527">
    <property type="term" value="C:tRNA methyltransferase complex"/>
    <property type="evidence" value="ECO:0007669"/>
    <property type="project" value="TreeGrafter"/>
</dbReference>
<sequence length="246" mass="27911">MSGKDKLRKFRENETFPCLVQPATEEVLGRDYRLKGRWGEEFFHNSNPIVMELGCGKGEYTVGLAQKNPQVNYIGMDIKGARLWKGAKYVTEHSLPNAGFVRTRIEFIDSVFAPGEISEIWITFADPQINKERRRLTSPLFLERYRKIMPPGGIVHLKTDSEYLYSYTKALVAHNGLPVVADIGDLYSHGEPDGELSIKTFYESHYLRLGVPINYLAFRLEGGVPLCSPPDWDGSDAAARHVRIKF</sequence>
<feature type="binding site" evidence="7">
    <location>
        <position position="126"/>
    </location>
    <ligand>
        <name>S-adenosyl-L-methionine</name>
        <dbReference type="ChEBI" id="CHEBI:59789"/>
    </ligand>
</feature>
<keyword evidence="6 7" id="KW-0819">tRNA processing</keyword>
<keyword evidence="5 7" id="KW-0949">S-adenosyl-L-methionine</keyword>
<feature type="binding site" evidence="7">
    <location>
        <position position="77"/>
    </location>
    <ligand>
        <name>S-adenosyl-L-methionine</name>
        <dbReference type="ChEBI" id="CHEBI:59789"/>
    </ligand>
</feature>
<comment type="similarity">
    <text evidence="7">Belongs to the class I-like SAM-binding methyltransferase superfamily. TrmB family.</text>
</comment>
<feature type="binding site" evidence="7">
    <location>
        <position position="52"/>
    </location>
    <ligand>
        <name>S-adenosyl-L-methionine</name>
        <dbReference type="ChEBI" id="CHEBI:59789"/>
    </ligand>
</feature>
<gene>
    <name evidence="7 8" type="primary">trmB</name>
    <name evidence="8" type="ORF">IAC87_04630</name>
</gene>
<dbReference type="AlphaFoldDB" id="A0A9D9J283"/>
<evidence type="ECO:0000313" key="9">
    <source>
        <dbReference type="Proteomes" id="UP000823772"/>
    </source>
</evidence>
<dbReference type="InterPro" id="IPR055361">
    <property type="entry name" value="tRNA_methyltr_TrmB_bact"/>
</dbReference>
<comment type="catalytic activity">
    <reaction evidence="1 7">
        <text>guanosine(46) in tRNA + S-adenosyl-L-methionine = N(7)-methylguanosine(46) in tRNA + S-adenosyl-L-homocysteine</text>
        <dbReference type="Rhea" id="RHEA:42708"/>
        <dbReference type="Rhea" id="RHEA-COMP:10188"/>
        <dbReference type="Rhea" id="RHEA-COMP:10189"/>
        <dbReference type="ChEBI" id="CHEBI:57856"/>
        <dbReference type="ChEBI" id="CHEBI:59789"/>
        <dbReference type="ChEBI" id="CHEBI:74269"/>
        <dbReference type="ChEBI" id="CHEBI:74480"/>
        <dbReference type="EC" id="2.1.1.33"/>
    </reaction>
</comment>
<comment type="function">
    <text evidence="2 7">Catalyzes the formation of N(7)-methylguanine at position 46 (m7G46) in tRNA.</text>
</comment>
<comment type="pathway">
    <text evidence="7">tRNA modification; N(7)-methylguanine-tRNA biosynthesis.</text>
</comment>
<dbReference type="InterPro" id="IPR003358">
    <property type="entry name" value="tRNA_(Gua-N-7)_MeTrfase_Trmb"/>
</dbReference>
<evidence type="ECO:0000256" key="1">
    <source>
        <dbReference type="ARBA" id="ARBA00000142"/>
    </source>
</evidence>
<comment type="caution">
    <text evidence="7">Lacks conserved residue(s) required for the propagation of feature annotation.</text>
</comment>
<evidence type="ECO:0000256" key="4">
    <source>
        <dbReference type="ARBA" id="ARBA00022679"/>
    </source>
</evidence>
<dbReference type="EC" id="2.1.1.33" evidence="7"/>
<reference evidence="8" key="2">
    <citation type="journal article" date="2021" name="PeerJ">
        <title>Extensive microbial diversity within the chicken gut microbiome revealed by metagenomics and culture.</title>
        <authorList>
            <person name="Gilroy R."/>
            <person name="Ravi A."/>
            <person name="Getino M."/>
            <person name="Pursley I."/>
            <person name="Horton D.L."/>
            <person name="Alikhan N.F."/>
            <person name="Baker D."/>
            <person name="Gharbi K."/>
            <person name="Hall N."/>
            <person name="Watson M."/>
            <person name="Adriaenssens E.M."/>
            <person name="Foster-Nyarko E."/>
            <person name="Jarju S."/>
            <person name="Secka A."/>
            <person name="Antonio M."/>
            <person name="Oren A."/>
            <person name="Chaudhuri R.R."/>
            <person name="La Ragione R."/>
            <person name="Hildebrand F."/>
            <person name="Pallen M.J."/>
        </authorList>
    </citation>
    <scope>NUCLEOTIDE SEQUENCE</scope>
    <source>
        <strain evidence="8">B3-2255</strain>
    </source>
</reference>
<keyword evidence="4 7" id="KW-0808">Transferase</keyword>
<dbReference type="PANTHER" id="PTHR23417">
    <property type="entry name" value="3-DEOXY-D-MANNO-OCTULOSONIC-ACID TRANSFERASE/TRNA GUANINE-N 7 - -METHYLTRANSFERASE"/>
    <property type="match status" value="1"/>
</dbReference>
<evidence type="ECO:0000256" key="2">
    <source>
        <dbReference type="ARBA" id="ARBA00003015"/>
    </source>
</evidence>
<dbReference type="Gene3D" id="3.40.50.150">
    <property type="entry name" value="Vaccinia Virus protein VP39"/>
    <property type="match status" value="1"/>
</dbReference>
<dbReference type="PANTHER" id="PTHR23417:SF14">
    <property type="entry name" value="PENTACOTRIPEPTIDE-REPEAT REGION OF PRORP DOMAIN-CONTAINING PROTEIN"/>
    <property type="match status" value="1"/>
</dbReference>
<dbReference type="EMBL" id="JADILY010000098">
    <property type="protein sequence ID" value="MBO8481813.1"/>
    <property type="molecule type" value="Genomic_DNA"/>
</dbReference>
<evidence type="ECO:0000256" key="5">
    <source>
        <dbReference type="ARBA" id="ARBA00022691"/>
    </source>
</evidence>
<comment type="caution">
    <text evidence="8">The sequence shown here is derived from an EMBL/GenBank/DDBJ whole genome shotgun (WGS) entry which is preliminary data.</text>
</comment>
<dbReference type="InterPro" id="IPR029063">
    <property type="entry name" value="SAM-dependent_MTases_sf"/>
</dbReference>
<evidence type="ECO:0000256" key="6">
    <source>
        <dbReference type="ARBA" id="ARBA00022694"/>
    </source>
</evidence>
<accession>A0A9D9J283</accession>
<organism evidence="8 9">
    <name type="scientific">Candidatus Merdivivens faecigallinarum</name>
    <dbReference type="NCBI Taxonomy" id="2840871"/>
    <lineage>
        <taxon>Bacteria</taxon>
        <taxon>Pseudomonadati</taxon>
        <taxon>Bacteroidota</taxon>
        <taxon>Bacteroidia</taxon>
        <taxon>Bacteroidales</taxon>
        <taxon>Muribaculaceae</taxon>
        <taxon>Muribaculaceae incertae sedis</taxon>
        <taxon>Candidatus Merdivivens</taxon>
    </lineage>
</organism>
<evidence type="ECO:0000256" key="7">
    <source>
        <dbReference type="HAMAP-Rule" id="MF_01057"/>
    </source>
</evidence>
<feature type="binding site" evidence="7">
    <location>
        <begin position="200"/>
        <end position="203"/>
    </location>
    <ligand>
        <name>substrate</name>
    </ligand>
</feature>
<evidence type="ECO:0000313" key="8">
    <source>
        <dbReference type="EMBL" id="MBO8481813.1"/>
    </source>
</evidence>